<dbReference type="SUPFAM" id="SSF52980">
    <property type="entry name" value="Restriction endonuclease-like"/>
    <property type="match status" value="1"/>
</dbReference>
<dbReference type="InterPro" id="IPR011335">
    <property type="entry name" value="Restrct_endonuc-II-like"/>
</dbReference>
<dbReference type="GO" id="GO:0004519">
    <property type="term" value="F:endonuclease activity"/>
    <property type="evidence" value="ECO:0007669"/>
    <property type="project" value="InterPro"/>
</dbReference>
<dbReference type="InterPro" id="IPR011856">
    <property type="entry name" value="tRNA_endonuc-like_dom_sf"/>
</dbReference>
<organism evidence="2 3">
    <name type="scientific">Nocardia nova</name>
    <dbReference type="NCBI Taxonomy" id="37330"/>
    <lineage>
        <taxon>Bacteria</taxon>
        <taxon>Bacillati</taxon>
        <taxon>Actinomycetota</taxon>
        <taxon>Actinomycetes</taxon>
        <taxon>Mycobacteriales</taxon>
        <taxon>Nocardiaceae</taxon>
        <taxon>Nocardia</taxon>
    </lineage>
</organism>
<dbReference type="PANTHER" id="PTHR11102:SF160">
    <property type="entry name" value="ERAD-ASSOCIATED E3 UBIQUITIN-PROTEIN LIGASE COMPONENT HRD3"/>
    <property type="match status" value="1"/>
</dbReference>
<dbReference type="PANTHER" id="PTHR11102">
    <property type="entry name" value="SEL-1-LIKE PROTEIN"/>
    <property type="match status" value="1"/>
</dbReference>
<name>A0A2S6AKR5_9NOCA</name>
<evidence type="ECO:0000313" key="2">
    <source>
        <dbReference type="EMBL" id="PPJ35818.1"/>
    </source>
</evidence>
<dbReference type="GO" id="GO:0003677">
    <property type="term" value="F:DNA binding"/>
    <property type="evidence" value="ECO:0007669"/>
    <property type="project" value="InterPro"/>
</dbReference>
<dbReference type="InterPro" id="IPR050767">
    <property type="entry name" value="Sel1_AlgK"/>
</dbReference>
<dbReference type="Gene3D" id="1.25.40.10">
    <property type="entry name" value="Tetratricopeptide repeat domain"/>
    <property type="match status" value="1"/>
</dbReference>
<gene>
    <name evidence="2" type="ORF">C5E45_23700</name>
</gene>
<dbReference type="Pfam" id="PF04471">
    <property type="entry name" value="Mrr_cat"/>
    <property type="match status" value="1"/>
</dbReference>
<feature type="domain" description="Restriction endonuclease type IV Mrr" evidence="1">
    <location>
        <begin position="8"/>
        <end position="99"/>
    </location>
</feature>
<reference evidence="2 3" key="1">
    <citation type="submission" date="2018-02" db="EMBL/GenBank/DDBJ databases">
        <title>8 Nocardia nova and 1 Nocardia cyriacigeorgica strain used for evolution to TMP-SMX.</title>
        <authorList>
            <person name="Mehta H."/>
            <person name="Weng J."/>
            <person name="Shamoo Y."/>
        </authorList>
    </citation>
    <scope>NUCLEOTIDE SEQUENCE [LARGE SCALE GENOMIC DNA]</scope>
    <source>
        <strain evidence="2 3">MDA3139</strain>
    </source>
</reference>
<dbReference type="GO" id="GO:0009307">
    <property type="term" value="P:DNA restriction-modification system"/>
    <property type="evidence" value="ECO:0007669"/>
    <property type="project" value="InterPro"/>
</dbReference>
<dbReference type="InterPro" id="IPR006597">
    <property type="entry name" value="Sel1-like"/>
</dbReference>
<dbReference type="AlphaFoldDB" id="A0A2S6AKR5"/>
<comment type="caution">
    <text evidence="2">The sequence shown here is derived from an EMBL/GenBank/DDBJ whole genome shotgun (WGS) entry which is preliminary data.</text>
</comment>
<dbReference type="SUPFAM" id="SSF81901">
    <property type="entry name" value="HCP-like"/>
    <property type="match status" value="1"/>
</dbReference>
<dbReference type="Gene3D" id="3.40.1350.10">
    <property type="match status" value="1"/>
</dbReference>
<proteinExistence type="predicted"/>
<dbReference type="SMART" id="SM00671">
    <property type="entry name" value="SEL1"/>
    <property type="match status" value="3"/>
</dbReference>
<dbReference type="InterPro" id="IPR007560">
    <property type="entry name" value="Restrct_endonuc_IV_Mrr"/>
</dbReference>
<evidence type="ECO:0000259" key="1">
    <source>
        <dbReference type="Pfam" id="PF04471"/>
    </source>
</evidence>
<dbReference type="RefSeq" id="WP_104380359.1">
    <property type="nucleotide sequence ID" value="NZ_PSZC01000018.1"/>
</dbReference>
<protein>
    <recommendedName>
        <fullName evidence="1">Restriction endonuclease type IV Mrr domain-containing protein</fullName>
    </recommendedName>
</protein>
<dbReference type="EMBL" id="PSZC01000018">
    <property type="protein sequence ID" value="PPJ35818.1"/>
    <property type="molecule type" value="Genomic_DNA"/>
</dbReference>
<dbReference type="Proteomes" id="UP000239874">
    <property type="component" value="Unassembled WGS sequence"/>
</dbReference>
<dbReference type="Pfam" id="PF08238">
    <property type="entry name" value="Sel1"/>
    <property type="match status" value="3"/>
</dbReference>
<sequence>MQYIQTAEQAEQNAAVQMRALGYSDAQVTGRGADGGIDIRATGAVAQVKWQGAQVGRPELQRLCGARGTMSAPQMFFFTASSYSTKAVEYAAEVQMALFTYDPTGFLTPANAIAVQILIYKEGDPVQAEARYRKAADTGDTSAMVSLGHLLERQGDPVQAEHWYRKAADTGNTDAMFRLGRLFYEDDPVQAEHWHRKAADTGHTGAMVNLGVLLEWQGDAVGAEAWYRKAADAGDEAAMFNLRGLLERQGDAVQTEPWYGKAADTGDTDAL</sequence>
<evidence type="ECO:0000313" key="3">
    <source>
        <dbReference type="Proteomes" id="UP000239874"/>
    </source>
</evidence>
<dbReference type="InterPro" id="IPR011990">
    <property type="entry name" value="TPR-like_helical_dom_sf"/>
</dbReference>
<accession>A0A2S6AKR5</accession>